<feature type="transmembrane region" description="Helical" evidence="2">
    <location>
        <begin position="104"/>
        <end position="137"/>
    </location>
</feature>
<accession>A0ABD5ZU28</accession>
<proteinExistence type="predicted"/>
<evidence type="ECO:0000313" key="4">
    <source>
        <dbReference type="Proteomes" id="UP001596434"/>
    </source>
</evidence>
<evidence type="ECO:0008006" key="5">
    <source>
        <dbReference type="Google" id="ProtNLM"/>
    </source>
</evidence>
<feature type="region of interest" description="Disordered" evidence="1">
    <location>
        <begin position="228"/>
        <end position="247"/>
    </location>
</feature>
<evidence type="ECO:0000256" key="2">
    <source>
        <dbReference type="SAM" id="Phobius"/>
    </source>
</evidence>
<dbReference type="AlphaFoldDB" id="A0ABD5ZU28"/>
<feature type="transmembrane region" description="Helical" evidence="2">
    <location>
        <begin position="171"/>
        <end position="195"/>
    </location>
</feature>
<dbReference type="Proteomes" id="UP001596434">
    <property type="component" value="Unassembled WGS sequence"/>
</dbReference>
<evidence type="ECO:0000256" key="1">
    <source>
        <dbReference type="SAM" id="MobiDB-lite"/>
    </source>
</evidence>
<keyword evidence="4" id="KW-1185">Reference proteome</keyword>
<dbReference type="RefSeq" id="WP_379702206.1">
    <property type="nucleotide sequence ID" value="NZ_JBHTAT010000001.1"/>
</dbReference>
<protein>
    <recommendedName>
        <fullName evidence="5">Membrane domain of glycerophosphoryl diester phosphodiesterase</fullName>
    </recommendedName>
</protein>
<dbReference type="GeneID" id="96952323"/>
<keyword evidence="2" id="KW-0472">Membrane</keyword>
<keyword evidence="2" id="KW-1133">Transmembrane helix</keyword>
<gene>
    <name evidence="3" type="ORF">ACFQKE_01690</name>
</gene>
<feature type="transmembrane region" description="Helical" evidence="2">
    <location>
        <begin position="20"/>
        <end position="42"/>
    </location>
</feature>
<keyword evidence="2" id="KW-0812">Transmembrane</keyword>
<comment type="caution">
    <text evidence="3">The sequence shown here is derived from an EMBL/GenBank/DDBJ whole genome shotgun (WGS) entry which is preliminary data.</text>
</comment>
<feature type="transmembrane region" description="Helical" evidence="2">
    <location>
        <begin position="63"/>
        <end position="84"/>
    </location>
</feature>
<reference evidence="3 4" key="1">
    <citation type="journal article" date="2019" name="Int. J. Syst. Evol. Microbiol.">
        <title>The Global Catalogue of Microorganisms (GCM) 10K type strain sequencing project: providing services to taxonomists for standard genome sequencing and annotation.</title>
        <authorList>
            <consortium name="The Broad Institute Genomics Platform"/>
            <consortium name="The Broad Institute Genome Sequencing Center for Infectious Disease"/>
            <person name="Wu L."/>
            <person name="Ma J."/>
        </authorList>
    </citation>
    <scope>NUCLEOTIDE SEQUENCE [LARGE SCALE GENOMIC DNA]</scope>
    <source>
        <strain evidence="3 4">GX21</strain>
    </source>
</reference>
<sequence length="247" mass="24365">MTLQDSSGGRGLDGVGSRLAVLVVALLAVDAAWNVLFNTLLVRSGLAARMQVVYDLTLPLTTLGAVGGLVAAGVAGVAVLAAMARVFAPDTDALGGGETPVETVFAYGRAIVVAVVGVVAAGIGLAALVVPGLVVLVHLPLVFVAVATDGESIATAVDRTWTRARGNRARIAAIALAVVAVPLALVVVATLTALLSPAVELAVGVVVTAAAATAGVAAFTGIADSLDDTSTGSSRTDRVNPTASGRL</sequence>
<organism evidence="3 4">
    <name type="scientific">Haloplanus litoreus</name>
    <dbReference type="NCBI Taxonomy" id="767515"/>
    <lineage>
        <taxon>Archaea</taxon>
        <taxon>Methanobacteriati</taxon>
        <taxon>Methanobacteriota</taxon>
        <taxon>Stenosarchaea group</taxon>
        <taxon>Halobacteria</taxon>
        <taxon>Halobacteriales</taxon>
        <taxon>Haloferacaceae</taxon>
        <taxon>Haloplanus</taxon>
    </lineage>
</organism>
<name>A0ABD5ZU28_9EURY</name>
<dbReference type="EMBL" id="JBHTAT010000001">
    <property type="protein sequence ID" value="MFC7254029.1"/>
    <property type="molecule type" value="Genomic_DNA"/>
</dbReference>
<evidence type="ECO:0000313" key="3">
    <source>
        <dbReference type="EMBL" id="MFC7254029.1"/>
    </source>
</evidence>
<feature type="transmembrane region" description="Helical" evidence="2">
    <location>
        <begin position="201"/>
        <end position="223"/>
    </location>
</feature>